<reference evidence="3" key="3">
    <citation type="submission" date="2023-12" db="EMBL/GenBank/DDBJ databases">
        <authorList>
            <person name="Sun Q."/>
            <person name="Inoue M."/>
        </authorList>
    </citation>
    <scope>NUCLEOTIDE SEQUENCE</scope>
    <source>
        <strain evidence="3">JCM 9651</strain>
    </source>
</reference>
<gene>
    <name evidence="2" type="ORF">GCM10020367_00560</name>
    <name evidence="3" type="ORF">GCM10020367_68280</name>
</gene>
<evidence type="ECO:0000313" key="4">
    <source>
        <dbReference type="Proteomes" id="UP001499990"/>
    </source>
</evidence>
<dbReference type="EMBL" id="BAAAYL010000001">
    <property type="protein sequence ID" value="GAA3367220.1"/>
    <property type="molecule type" value="Genomic_DNA"/>
</dbReference>
<evidence type="ECO:0000313" key="3">
    <source>
        <dbReference type="EMBL" id="GAA3380481.1"/>
    </source>
</evidence>
<dbReference type="Proteomes" id="UP001499990">
    <property type="component" value="Unassembled WGS sequence"/>
</dbReference>
<keyword evidence="4" id="KW-1185">Reference proteome</keyword>
<reference evidence="3" key="1">
    <citation type="journal article" date="2014" name="Int. J. Syst. Evol. Microbiol.">
        <title>Complete genome of a new Firmicutes species belonging to the dominant human colonic microbiota ('Ruminococcus bicirculans') reveals two chromosomes and a selective capacity to utilize plant glucans.</title>
        <authorList>
            <consortium name="NISC Comparative Sequencing Program"/>
            <person name="Wegmann U."/>
            <person name="Louis P."/>
            <person name="Goesmann A."/>
            <person name="Henrissat B."/>
            <person name="Duncan S.H."/>
            <person name="Flint H.J."/>
        </authorList>
    </citation>
    <scope>NUCLEOTIDE SEQUENCE</scope>
    <source>
        <strain evidence="3">JCM 9651</strain>
    </source>
</reference>
<comment type="caution">
    <text evidence="3">The sequence shown here is derived from an EMBL/GenBank/DDBJ whole genome shotgun (WGS) entry which is preliminary data.</text>
</comment>
<organism evidence="3 4">
    <name type="scientific">Streptomyces sannanensis</name>
    <dbReference type="NCBI Taxonomy" id="285536"/>
    <lineage>
        <taxon>Bacteria</taxon>
        <taxon>Bacillati</taxon>
        <taxon>Actinomycetota</taxon>
        <taxon>Actinomycetes</taxon>
        <taxon>Kitasatosporales</taxon>
        <taxon>Streptomycetaceae</taxon>
        <taxon>Streptomyces</taxon>
    </lineage>
</organism>
<accession>A0ABP6SNC6</accession>
<protein>
    <recommendedName>
        <fullName evidence="5">Rhodanese-like domain-containing protein</fullName>
    </recommendedName>
</protein>
<proteinExistence type="predicted"/>
<name>A0ABP6SNC6_9ACTN</name>
<sequence length="96" mass="10012">MLTLEDTPWGIGCPVVGIRPPPTQPPGDPPMAMPHGRMRPAETIPADTRARAAAGETLLLDVREVRDEAQQSLPLRGIPAGAPQGLPVHSGNGPAI</sequence>
<feature type="region of interest" description="Disordered" evidence="1">
    <location>
        <begin position="1"/>
        <end position="39"/>
    </location>
</feature>
<feature type="region of interest" description="Disordered" evidence="1">
    <location>
        <begin position="71"/>
        <end position="96"/>
    </location>
</feature>
<evidence type="ECO:0008006" key="5">
    <source>
        <dbReference type="Google" id="ProtNLM"/>
    </source>
</evidence>
<reference evidence="4" key="2">
    <citation type="journal article" date="2019" name="Int. J. Syst. Evol. Microbiol.">
        <title>The Global Catalogue of Microorganisms (GCM) 10K type strain sequencing project: providing services to taxonomists for standard genome sequencing and annotation.</title>
        <authorList>
            <consortium name="The Broad Institute Genomics Platform"/>
            <consortium name="The Broad Institute Genome Sequencing Center for Infectious Disease"/>
            <person name="Wu L."/>
            <person name="Ma J."/>
        </authorList>
    </citation>
    <scope>NUCLEOTIDE SEQUENCE [LARGE SCALE GENOMIC DNA]</scope>
    <source>
        <strain evidence="4">JCM 9651</strain>
    </source>
</reference>
<evidence type="ECO:0000256" key="1">
    <source>
        <dbReference type="SAM" id="MobiDB-lite"/>
    </source>
</evidence>
<dbReference type="EMBL" id="BAAAYL010000001">
    <property type="protein sequence ID" value="GAA3380481.1"/>
    <property type="molecule type" value="Genomic_DNA"/>
</dbReference>
<feature type="compositionally biased region" description="Pro residues" evidence="1">
    <location>
        <begin position="19"/>
        <end position="32"/>
    </location>
</feature>
<evidence type="ECO:0000313" key="2">
    <source>
        <dbReference type="EMBL" id="GAA3367220.1"/>
    </source>
</evidence>